<reference evidence="1" key="1">
    <citation type="journal article" date="2013" name="Nature">
        <title>Draft genome of the wheat A-genome progenitor Triticum urartu.</title>
        <authorList>
            <person name="Ling H.Q."/>
            <person name="Zhao S."/>
            <person name="Liu D."/>
            <person name="Wang J."/>
            <person name="Sun H."/>
            <person name="Zhang C."/>
            <person name="Fan H."/>
            <person name="Li D."/>
            <person name="Dong L."/>
            <person name="Tao Y."/>
            <person name="Gao C."/>
            <person name="Wu H."/>
            <person name="Li Y."/>
            <person name="Cui Y."/>
            <person name="Guo X."/>
            <person name="Zheng S."/>
            <person name="Wang B."/>
            <person name="Yu K."/>
            <person name="Liang Q."/>
            <person name="Yang W."/>
            <person name="Lou X."/>
            <person name="Chen J."/>
            <person name="Feng M."/>
            <person name="Jian J."/>
            <person name="Zhang X."/>
            <person name="Luo G."/>
            <person name="Jiang Y."/>
            <person name="Liu J."/>
            <person name="Wang Z."/>
            <person name="Sha Y."/>
            <person name="Zhang B."/>
            <person name="Wu H."/>
            <person name="Tang D."/>
            <person name="Shen Q."/>
            <person name="Xue P."/>
            <person name="Zou S."/>
            <person name="Wang X."/>
            <person name="Liu X."/>
            <person name="Wang F."/>
            <person name="Yang Y."/>
            <person name="An X."/>
            <person name="Dong Z."/>
            <person name="Zhang K."/>
            <person name="Zhang X."/>
            <person name="Luo M.C."/>
            <person name="Dvorak J."/>
            <person name="Tong Y."/>
            <person name="Wang J."/>
            <person name="Yang H."/>
            <person name="Li Z."/>
            <person name="Wang D."/>
            <person name="Zhang A."/>
            <person name="Wang J."/>
        </authorList>
    </citation>
    <scope>NUCLEOTIDE SEQUENCE</scope>
</reference>
<proteinExistence type="predicted"/>
<name>M7YNL1_TRIUA</name>
<gene>
    <name evidence="1" type="ORF">TRIUR3_32523</name>
</gene>
<protein>
    <submittedName>
        <fullName evidence="1">Uncharacterized protein</fullName>
    </submittedName>
</protein>
<dbReference type="EMBL" id="KD210791">
    <property type="protein sequence ID" value="EMS52158.1"/>
    <property type="molecule type" value="Genomic_DNA"/>
</dbReference>
<sequence>MASGGVRGVNALAMVEEAGSWSSRRPALRYVQQRASGKIACAVGRQLMCINTYPLPGDNDVLCSLLLGMATRSATVQSPHGPSFAHLYDPSTDDVGLIPFCLAYMSASMWISAANDYIEAPLVFGCLEDLAFIIRVILRYYGKMPQSPQASGGGESVMEGRFDDGVAITAEGMPLATQTTICAALGNNYVTSKDLRWLASCKGTGGGLDPCVIHMVCGGVDGGQGLFGCSLQLCREIRPSRVDADGHWRYSVGTDDLDKNIFVCTPVRIIYPLGHAGHNNNNFLQAGDAHIVNHSHCGA</sequence>
<organism evidence="1">
    <name type="scientific">Triticum urartu</name>
    <name type="common">Red wild einkorn</name>
    <name type="synonym">Crithodium urartu</name>
    <dbReference type="NCBI Taxonomy" id="4572"/>
    <lineage>
        <taxon>Eukaryota</taxon>
        <taxon>Viridiplantae</taxon>
        <taxon>Streptophyta</taxon>
        <taxon>Embryophyta</taxon>
        <taxon>Tracheophyta</taxon>
        <taxon>Spermatophyta</taxon>
        <taxon>Magnoliopsida</taxon>
        <taxon>Liliopsida</taxon>
        <taxon>Poales</taxon>
        <taxon>Poaceae</taxon>
        <taxon>BOP clade</taxon>
        <taxon>Pooideae</taxon>
        <taxon>Triticodae</taxon>
        <taxon>Triticeae</taxon>
        <taxon>Triticinae</taxon>
        <taxon>Triticum</taxon>
    </lineage>
</organism>
<evidence type="ECO:0000313" key="1">
    <source>
        <dbReference type="EMBL" id="EMS52158.1"/>
    </source>
</evidence>
<accession>M7YNL1</accession>
<dbReference type="AlphaFoldDB" id="M7YNL1"/>